<reference evidence="1" key="1">
    <citation type="submission" date="2015-10" db="EMBL/GenBank/DDBJ databases">
        <title>EvidentialGene: Evidence-directed Construction of Complete mRNA Transcriptomes without Genomes.</title>
        <authorList>
            <person name="Gilbert D.G."/>
        </authorList>
    </citation>
    <scope>NUCLEOTIDE SEQUENCE</scope>
</reference>
<evidence type="ECO:0000313" key="1">
    <source>
        <dbReference type="EMBL" id="JAN69747.1"/>
    </source>
</evidence>
<accession>A0A0P6D749</accession>
<sequence>MSLIMCLITHKLTRKATTYSILSCFCRFSFMLLRQHVLTCGAFSSSSSSPSSPETRIGMFLFELPCSFVCQRLFISFSLRPSCYGILLNFE</sequence>
<name>A0A0P6D749_9CRUS</name>
<dbReference type="AlphaFoldDB" id="A0A0P6D749"/>
<dbReference type="EMBL" id="GDIQ01024990">
    <property type="protein sequence ID" value="JAN69747.1"/>
    <property type="molecule type" value="Transcribed_RNA"/>
</dbReference>
<organism evidence="1">
    <name type="scientific">Daphnia magna</name>
    <dbReference type="NCBI Taxonomy" id="35525"/>
    <lineage>
        <taxon>Eukaryota</taxon>
        <taxon>Metazoa</taxon>
        <taxon>Ecdysozoa</taxon>
        <taxon>Arthropoda</taxon>
        <taxon>Crustacea</taxon>
        <taxon>Branchiopoda</taxon>
        <taxon>Diplostraca</taxon>
        <taxon>Cladocera</taxon>
        <taxon>Anomopoda</taxon>
        <taxon>Daphniidae</taxon>
        <taxon>Daphnia</taxon>
    </lineage>
</organism>
<proteinExistence type="predicted"/>
<protein>
    <submittedName>
        <fullName evidence="1">Uncharacterized protein</fullName>
    </submittedName>
</protein>